<sequence length="210" mass="22955">MAIVIIVRFCQPAGAQWDPNIKGVCMDANVQAALGDIQAAYNAFMDIVVALFPPFVIKKLNMSTKMKVGLCIIMGGGVFAAMCTIIKTWLISKNLANHDDITYSWAPITLWYTAEMDVIIIFGNIPTLWPMFRWAANKVKSRSRGMSHGVYQNTSSHPDIMDGVDAFELRDTSGKGSGPATRALEELDNMCTARTRTPDGSDGSASSIIR</sequence>
<dbReference type="EMBL" id="KI912121">
    <property type="protein sequence ID" value="ETS73454.1"/>
    <property type="molecule type" value="Genomic_DNA"/>
</dbReference>
<dbReference type="InterPro" id="IPR049326">
    <property type="entry name" value="Rhodopsin_dom_fungi"/>
</dbReference>
<dbReference type="HOGENOM" id="CLU_1310503_0_0_1"/>
<dbReference type="GO" id="GO:0016020">
    <property type="term" value="C:membrane"/>
    <property type="evidence" value="ECO:0007669"/>
    <property type="project" value="UniProtKB-SubCell"/>
</dbReference>
<dbReference type="AlphaFoldDB" id="W3WI46"/>
<feature type="domain" description="Rhodopsin" evidence="8">
    <location>
        <begin position="4"/>
        <end position="133"/>
    </location>
</feature>
<evidence type="ECO:0000256" key="3">
    <source>
        <dbReference type="ARBA" id="ARBA00022989"/>
    </source>
</evidence>
<dbReference type="Proteomes" id="UP000030651">
    <property type="component" value="Unassembled WGS sequence"/>
</dbReference>
<dbReference type="InParanoid" id="W3WI46"/>
<dbReference type="InterPro" id="IPR052337">
    <property type="entry name" value="SAT4-like"/>
</dbReference>
<comment type="similarity">
    <text evidence="5">Belongs to the SAT4 family.</text>
</comment>
<comment type="subcellular location">
    <subcellularLocation>
        <location evidence="1">Membrane</location>
        <topology evidence="1">Multi-pass membrane protein</topology>
    </subcellularLocation>
</comment>
<protein>
    <recommendedName>
        <fullName evidence="8">Rhodopsin domain-containing protein</fullName>
    </recommendedName>
</protein>
<evidence type="ECO:0000313" key="10">
    <source>
        <dbReference type="Proteomes" id="UP000030651"/>
    </source>
</evidence>
<feature type="region of interest" description="Disordered" evidence="6">
    <location>
        <begin position="191"/>
        <end position="210"/>
    </location>
</feature>
<reference evidence="10" key="1">
    <citation type="journal article" date="2015" name="BMC Genomics">
        <title>Genomic and transcriptomic analysis of the endophytic fungus Pestalotiopsis fici reveals its lifestyle and high potential for synthesis of natural products.</title>
        <authorList>
            <person name="Wang X."/>
            <person name="Zhang X."/>
            <person name="Liu L."/>
            <person name="Xiang M."/>
            <person name="Wang W."/>
            <person name="Sun X."/>
            <person name="Che Y."/>
            <person name="Guo L."/>
            <person name="Liu G."/>
            <person name="Guo L."/>
            <person name="Wang C."/>
            <person name="Yin W.B."/>
            <person name="Stadler M."/>
            <person name="Zhang X."/>
            <person name="Liu X."/>
        </authorList>
    </citation>
    <scope>NUCLEOTIDE SEQUENCE [LARGE SCALE GENOMIC DNA]</scope>
    <source>
        <strain evidence="10">W106-1 / CGMCC3.15140</strain>
    </source>
</reference>
<feature type="transmembrane region" description="Helical" evidence="7">
    <location>
        <begin position="69"/>
        <end position="90"/>
    </location>
</feature>
<keyword evidence="3 7" id="KW-1133">Transmembrane helix</keyword>
<keyword evidence="4 7" id="KW-0472">Membrane</keyword>
<evidence type="ECO:0000256" key="7">
    <source>
        <dbReference type="SAM" id="Phobius"/>
    </source>
</evidence>
<dbReference type="OMA" id="THAWAPI"/>
<dbReference type="PANTHER" id="PTHR33048:SF146">
    <property type="entry name" value="INTEGRAL MEMBRANE PROTEIN"/>
    <property type="match status" value="1"/>
</dbReference>
<organism evidence="9 10">
    <name type="scientific">Pestalotiopsis fici (strain W106-1 / CGMCC3.15140)</name>
    <dbReference type="NCBI Taxonomy" id="1229662"/>
    <lineage>
        <taxon>Eukaryota</taxon>
        <taxon>Fungi</taxon>
        <taxon>Dikarya</taxon>
        <taxon>Ascomycota</taxon>
        <taxon>Pezizomycotina</taxon>
        <taxon>Sordariomycetes</taxon>
        <taxon>Xylariomycetidae</taxon>
        <taxon>Amphisphaeriales</taxon>
        <taxon>Sporocadaceae</taxon>
        <taxon>Pestalotiopsis</taxon>
    </lineage>
</organism>
<evidence type="ECO:0000256" key="4">
    <source>
        <dbReference type="ARBA" id="ARBA00023136"/>
    </source>
</evidence>
<dbReference type="Pfam" id="PF20684">
    <property type="entry name" value="Fung_rhodopsin"/>
    <property type="match status" value="1"/>
</dbReference>
<dbReference type="OrthoDB" id="3923077at2759"/>
<evidence type="ECO:0000256" key="2">
    <source>
        <dbReference type="ARBA" id="ARBA00022692"/>
    </source>
</evidence>
<proteinExistence type="inferred from homology"/>
<evidence type="ECO:0000256" key="6">
    <source>
        <dbReference type="SAM" id="MobiDB-lite"/>
    </source>
</evidence>
<evidence type="ECO:0000313" key="9">
    <source>
        <dbReference type="EMBL" id="ETS73454.1"/>
    </source>
</evidence>
<evidence type="ECO:0000259" key="8">
    <source>
        <dbReference type="Pfam" id="PF20684"/>
    </source>
</evidence>
<accession>W3WI46</accession>
<gene>
    <name evidence="9" type="ORF">PFICI_14400</name>
</gene>
<evidence type="ECO:0000256" key="5">
    <source>
        <dbReference type="ARBA" id="ARBA00038359"/>
    </source>
</evidence>
<keyword evidence="10" id="KW-1185">Reference proteome</keyword>
<keyword evidence="2 7" id="KW-0812">Transmembrane</keyword>
<dbReference type="PANTHER" id="PTHR33048">
    <property type="entry name" value="PTH11-LIKE INTEGRAL MEMBRANE PROTEIN (AFU_ORTHOLOGUE AFUA_5G11245)"/>
    <property type="match status" value="1"/>
</dbReference>
<dbReference type="GeneID" id="19279413"/>
<name>W3WI46_PESFW</name>
<feature type="transmembrane region" description="Helical" evidence="7">
    <location>
        <begin position="110"/>
        <end position="132"/>
    </location>
</feature>
<dbReference type="RefSeq" id="XP_007841172.1">
    <property type="nucleotide sequence ID" value="XM_007842981.1"/>
</dbReference>
<evidence type="ECO:0000256" key="1">
    <source>
        <dbReference type="ARBA" id="ARBA00004141"/>
    </source>
</evidence>
<dbReference type="KEGG" id="pfy:PFICI_14400"/>